<evidence type="ECO:0000313" key="4">
    <source>
        <dbReference type="Proteomes" id="UP000197032"/>
    </source>
</evidence>
<dbReference type="SMART" id="SM00530">
    <property type="entry name" value="HTH_XRE"/>
    <property type="match status" value="3"/>
</dbReference>
<evidence type="ECO:0000313" key="3">
    <source>
        <dbReference type="EMBL" id="GAW93016.1"/>
    </source>
</evidence>
<keyword evidence="1" id="KW-0238">DNA-binding</keyword>
<dbReference type="CDD" id="cd00093">
    <property type="entry name" value="HTH_XRE"/>
    <property type="match status" value="3"/>
</dbReference>
<dbReference type="GO" id="GO:0003677">
    <property type="term" value="F:DNA binding"/>
    <property type="evidence" value="ECO:0007669"/>
    <property type="project" value="UniProtKB-KW"/>
</dbReference>
<dbReference type="GO" id="GO:0005829">
    <property type="term" value="C:cytosol"/>
    <property type="evidence" value="ECO:0007669"/>
    <property type="project" value="TreeGrafter"/>
</dbReference>
<dbReference type="AlphaFoldDB" id="A0A1Z5HU02"/>
<feature type="domain" description="HTH cro/C1-type" evidence="2">
    <location>
        <begin position="143"/>
        <end position="197"/>
    </location>
</feature>
<dbReference type="PROSITE" id="PS50943">
    <property type="entry name" value="HTH_CROC1"/>
    <property type="match status" value="3"/>
</dbReference>
<dbReference type="Pfam" id="PF01381">
    <property type="entry name" value="HTH_3"/>
    <property type="match status" value="3"/>
</dbReference>
<proteinExistence type="predicted"/>
<protein>
    <submittedName>
        <fullName evidence="3">Putative transcriptional regulator</fullName>
    </submittedName>
</protein>
<evidence type="ECO:0000256" key="1">
    <source>
        <dbReference type="ARBA" id="ARBA00023125"/>
    </source>
</evidence>
<dbReference type="SUPFAM" id="SSF47413">
    <property type="entry name" value="lambda repressor-like DNA-binding domains"/>
    <property type="match status" value="3"/>
</dbReference>
<dbReference type="EMBL" id="BDGJ01000111">
    <property type="protein sequence ID" value="GAW93016.1"/>
    <property type="molecule type" value="Genomic_DNA"/>
</dbReference>
<dbReference type="PANTHER" id="PTHR46797:SF1">
    <property type="entry name" value="METHYLPHOSPHONATE SYNTHASE"/>
    <property type="match status" value="1"/>
</dbReference>
<dbReference type="InterPro" id="IPR010982">
    <property type="entry name" value="Lambda_DNA-bd_dom_sf"/>
</dbReference>
<dbReference type="InterPro" id="IPR001387">
    <property type="entry name" value="Cro/C1-type_HTH"/>
</dbReference>
<comment type="caution">
    <text evidence="3">The sequence shown here is derived from an EMBL/GenBank/DDBJ whole genome shotgun (WGS) entry which is preliminary data.</text>
</comment>
<reference evidence="4" key="1">
    <citation type="journal article" date="2017" name="Appl. Environ. Microbiol.">
        <title>Genomic Analysis of Calderihabitans maritimus KKC1, a Thermophilic, Hydrogenogenic, Carboxydotrophic Bacterium Isolated from Marine Sediment.</title>
        <authorList>
            <person name="Omae K."/>
            <person name="Yoneda Y."/>
            <person name="Fukuyama Y."/>
            <person name="Yoshida T."/>
            <person name="Sako Y."/>
        </authorList>
    </citation>
    <scope>NUCLEOTIDE SEQUENCE [LARGE SCALE GENOMIC DNA]</scope>
    <source>
        <strain evidence="4">KKC1</strain>
    </source>
</reference>
<dbReference type="GO" id="GO:0003700">
    <property type="term" value="F:DNA-binding transcription factor activity"/>
    <property type="evidence" value="ECO:0007669"/>
    <property type="project" value="TreeGrafter"/>
</dbReference>
<organism evidence="3 4">
    <name type="scientific">Calderihabitans maritimus</name>
    <dbReference type="NCBI Taxonomy" id="1246530"/>
    <lineage>
        <taxon>Bacteria</taxon>
        <taxon>Bacillati</taxon>
        <taxon>Bacillota</taxon>
        <taxon>Clostridia</taxon>
        <taxon>Neomoorellales</taxon>
        <taxon>Calderihabitantaceae</taxon>
        <taxon>Calderihabitans</taxon>
    </lineage>
</organism>
<dbReference type="RefSeq" id="WP_088554246.1">
    <property type="nucleotide sequence ID" value="NZ_BDGJ01000111.1"/>
</dbReference>
<accession>A0A1Z5HU02</accession>
<dbReference type="InterPro" id="IPR050807">
    <property type="entry name" value="TransReg_Diox_bact_type"/>
</dbReference>
<feature type="domain" description="HTH cro/C1-type" evidence="2">
    <location>
        <begin position="8"/>
        <end position="62"/>
    </location>
</feature>
<feature type="domain" description="HTH cro/C1-type" evidence="2">
    <location>
        <begin position="78"/>
        <end position="132"/>
    </location>
</feature>
<dbReference type="PANTHER" id="PTHR46797">
    <property type="entry name" value="HTH-TYPE TRANSCRIPTIONAL REGULATOR"/>
    <property type="match status" value="1"/>
</dbReference>
<name>A0A1Z5HU02_9FIRM</name>
<keyword evidence="4" id="KW-1185">Reference proteome</keyword>
<dbReference type="OrthoDB" id="371153at2"/>
<dbReference type="Proteomes" id="UP000197032">
    <property type="component" value="Unassembled WGS sequence"/>
</dbReference>
<evidence type="ECO:0000259" key="2">
    <source>
        <dbReference type="PROSITE" id="PS50943"/>
    </source>
</evidence>
<dbReference type="Gene3D" id="1.10.260.40">
    <property type="entry name" value="lambda repressor-like DNA-binding domains"/>
    <property type="match status" value="3"/>
</dbReference>
<gene>
    <name evidence="3" type="ORF">KKC1_21600</name>
</gene>
<sequence>MIVQGDKIRSLREERGYSLAELARKAGLSVSYLSEIERGAKQPSLRTVDKIANALRVNRGLLVKKEPENRGLSIGEKIRLLREEKGLSLSQLAKEVKLSVSYLSEIERGSVAPGLATVKKIAEALNVPVFTIMAPVNSTGYKLKLLREEQGLTQAQLAEKAGVSAGLIGQIEHGRVQPSLKTLEKIGEALGVAPCYFVLDEEGPEQMIGMMGPELRELLCHPNVKSVLRLICHLNEEEIKFILNFIQLFKKAKITDFN</sequence>